<gene>
    <name evidence="1" type="ORF">CDAR_464521</name>
</gene>
<dbReference type="EMBL" id="BPLQ01013634">
    <property type="protein sequence ID" value="GIY73769.1"/>
    <property type="molecule type" value="Genomic_DNA"/>
</dbReference>
<protein>
    <submittedName>
        <fullName evidence="1">Uncharacterized protein</fullName>
    </submittedName>
</protein>
<sequence length="80" mass="9474">MILECTSHTHMLTMRIPQLRRKKLNKEMSSANKTKLLLSNESFAEIKREGCVKKDNAAKWGDFDIEDHRRIRFPNDKLRC</sequence>
<keyword evidence="2" id="KW-1185">Reference proteome</keyword>
<organism evidence="1 2">
    <name type="scientific">Caerostris darwini</name>
    <dbReference type="NCBI Taxonomy" id="1538125"/>
    <lineage>
        <taxon>Eukaryota</taxon>
        <taxon>Metazoa</taxon>
        <taxon>Ecdysozoa</taxon>
        <taxon>Arthropoda</taxon>
        <taxon>Chelicerata</taxon>
        <taxon>Arachnida</taxon>
        <taxon>Araneae</taxon>
        <taxon>Araneomorphae</taxon>
        <taxon>Entelegynae</taxon>
        <taxon>Araneoidea</taxon>
        <taxon>Araneidae</taxon>
        <taxon>Caerostris</taxon>
    </lineage>
</organism>
<evidence type="ECO:0000313" key="1">
    <source>
        <dbReference type="EMBL" id="GIY73769.1"/>
    </source>
</evidence>
<dbReference type="AlphaFoldDB" id="A0AAV4VVM3"/>
<comment type="caution">
    <text evidence="1">The sequence shown here is derived from an EMBL/GenBank/DDBJ whole genome shotgun (WGS) entry which is preliminary data.</text>
</comment>
<accession>A0AAV4VVM3</accession>
<proteinExistence type="predicted"/>
<reference evidence="1 2" key="1">
    <citation type="submission" date="2021-06" db="EMBL/GenBank/DDBJ databases">
        <title>Caerostris darwini draft genome.</title>
        <authorList>
            <person name="Kono N."/>
            <person name="Arakawa K."/>
        </authorList>
    </citation>
    <scope>NUCLEOTIDE SEQUENCE [LARGE SCALE GENOMIC DNA]</scope>
</reference>
<dbReference type="Proteomes" id="UP001054837">
    <property type="component" value="Unassembled WGS sequence"/>
</dbReference>
<name>A0AAV4VVM3_9ARAC</name>
<evidence type="ECO:0000313" key="2">
    <source>
        <dbReference type="Proteomes" id="UP001054837"/>
    </source>
</evidence>